<organism evidence="1 3">
    <name type="scientific">Rhizobium sullae</name>
    <name type="common">Rhizobium hedysari</name>
    <dbReference type="NCBI Taxonomy" id="50338"/>
    <lineage>
        <taxon>Bacteria</taxon>
        <taxon>Pseudomonadati</taxon>
        <taxon>Pseudomonadota</taxon>
        <taxon>Alphaproteobacteria</taxon>
        <taxon>Hyphomicrobiales</taxon>
        <taxon>Rhizobiaceae</taxon>
        <taxon>Rhizobium/Agrobacterium group</taxon>
        <taxon>Rhizobium</taxon>
    </lineage>
</organism>
<dbReference type="SUPFAM" id="SSF52091">
    <property type="entry name" value="SpoIIaa-like"/>
    <property type="match status" value="1"/>
</dbReference>
<dbReference type="RefSeq" id="WP_027512489.1">
    <property type="nucleotide sequence ID" value="NZ_CP104144.1"/>
</dbReference>
<dbReference type="InterPro" id="IPR036513">
    <property type="entry name" value="STAS_dom_sf"/>
</dbReference>
<dbReference type="AlphaFoldDB" id="A0A2N0D803"/>
<geneLocation type="plasmid" evidence="2 4">
    <name>pWSM1592_1</name>
</geneLocation>
<reference evidence="1 3" key="1">
    <citation type="submission" date="2017-11" db="EMBL/GenBank/DDBJ databases">
        <authorList>
            <person name="Han C.G."/>
        </authorList>
    </citation>
    <scope>NUCLEOTIDE SEQUENCE [LARGE SCALE GENOMIC DNA]</scope>
    <source>
        <strain evidence="1 3">HCNT1</strain>
    </source>
</reference>
<gene>
    <name evidence="1" type="ORF">CWR43_19180</name>
    <name evidence="2" type="ORF">N2599_23725</name>
</gene>
<reference evidence="2" key="3">
    <citation type="submission" date="2022-09" db="EMBL/GenBank/DDBJ databases">
        <title>Australian commercial rhizobial inoculants.</title>
        <authorList>
            <person name="Kohlmeier M.G."/>
            <person name="O'Hara G.W."/>
            <person name="Colombi E."/>
            <person name="Ramsay J.P."/>
            <person name="Terpolilli J."/>
        </authorList>
    </citation>
    <scope>NUCLEOTIDE SEQUENCE</scope>
    <source>
        <strain evidence="2">WSM1592</strain>
        <plasmid evidence="2">pWSM1592_1</plasmid>
    </source>
</reference>
<reference evidence="1 3" key="2">
    <citation type="submission" date="2017-12" db="EMBL/GenBank/DDBJ databases">
        <title>Genome sequence of Rhizobium sullae HCNT1 isolated from Sulla coronaria nodules and featuring peculiar denitrification phenotypes.</title>
        <authorList>
            <person name="De Diego-Diaz B."/>
            <person name="Treu L."/>
            <person name="Campanaro S."/>
            <person name="Da Silva Duarte V."/>
            <person name="Basaglia M."/>
            <person name="Favaro L."/>
            <person name="Casella S."/>
            <person name="Squartini A."/>
        </authorList>
    </citation>
    <scope>NUCLEOTIDE SEQUENCE [LARGE SCALE GENOMIC DNA]</scope>
    <source>
        <strain evidence="1 3">HCNT1</strain>
    </source>
</reference>
<keyword evidence="2" id="KW-0614">Plasmid</keyword>
<keyword evidence="4" id="KW-1185">Reference proteome</keyword>
<dbReference type="OrthoDB" id="7619266at2"/>
<evidence type="ECO:0000313" key="4">
    <source>
        <dbReference type="Proteomes" id="UP001060123"/>
    </source>
</evidence>
<evidence type="ECO:0000313" key="3">
    <source>
        <dbReference type="Proteomes" id="UP000232164"/>
    </source>
</evidence>
<dbReference type="Proteomes" id="UP000232164">
    <property type="component" value="Unassembled WGS sequence"/>
</dbReference>
<sequence>MIELITAPDNVAAFRVAGTVTADDYEKVIPVIEEKLGDHEDIGVLADLTDFEDMTADALKRDLQYGLSKLSEFHRFKRAAVISDKQWIKAATDMTGMIFPQIDARVFPQEQKAQAMSWVSDIQ</sequence>
<name>A0A2N0D803_RHISU</name>
<dbReference type="InterPro" id="IPR038396">
    <property type="entry name" value="SpoIIAA-like_sf"/>
</dbReference>
<dbReference type="Pfam" id="PF11964">
    <property type="entry name" value="SpoIIAA-like"/>
    <property type="match status" value="1"/>
</dbReference>
<proteinExistence type="predicted"/>
<evidence type="ECO:0000313" key="1">
    <source>
        <dbReference type="EMBL" id="PKA42228.1"/>
    </source>
</evidence>
<dbReference type="Gene3D" id="3.40.50.10600">
    <property type="entry name" value="SpoIIaa-like domains"/>
    <property type="match status" value="1"/>
</dbReference>
<accession>A0A2N0D803</accession>
<dbReference type="EMBL" id="CP104144">
    <property type="protein sequence ID" value="UWU18265.1"/>
    <property type="molecule type" value="Genomic_DNA"/>
</dbReference>
<evidence type="ECO:0000313" key="2">
    <source>
        <dbReference type="EMBL" id="UWU18265.1"/>
    </source>
</evidence>
<protein>
    <submittedName>
        <fullName evidence="1">STAS/SEC14 domain-containing protein</fullName>
    </submittedName>
</protein>
<dbReference type="InterPro" id="IPR021866">
    <property type="entry name" value="SpoIIAA-like"/>
</dbReference>
<dbReference type="Proteomes" id="UP001060123">
    <property type="component" value="Plasmid pWSM1592_1"/>
</dbReference>
<dbReference type="STRING" id="1041146.GCA_000427985_03613"/>
<dbReference type="EMBL" id="PIQN01000014">
    <property type="protein sequence ID" value="PKA42228.1"/>
    <property type="molecule type" value="Genomic_DNA"/>
</dbReference>